<organism evidence="1 2">
    <name type="scientific">Lithospermum erythrorhizon</name>
    <name type="common">Purple gromwell</name>
    <name type="synonym">Lithospermum officinale var. erythrorhizon</name>
    <dbReference type="NCBI Taxonomy" id="34254"/>
    <lineage>
        <taxon>Eukaryota</taxon>
        <taxon>Viridiplantae</taxon>
        <taxon>Streptophyta</taxon>
        <taxon>Embryophyta</taxon>
        <taxon>Tracheophyta</taxon>
        <taxon>Spermatophyta</taxon>
        <taxon>Magnoliopsida</taxon>
        <taxon>eudicotyledons</taxon>
        <taxon>Gunneridae</taxon>
        <taxon>Pentapetalae</taxon>
        <taxon>asterids</taxon>
        <taxon>lamiids</taxon>
        <taxon>Boraginales</taxon>
        <taxon>Boraginaceae</taxon>
        <taxon>Boraginoideae</taxon>
        <taxon>Lithospermeae</taxon>
        <taxon>Lithospermum</taxon>
    </lineage>
</organism>
<sequence length="279" mass="30880">MVPPLFKRLFRLSSSSTSSLNQQNTTSDNATPDLIPEELRRGGPIVVELFTSQGCAVSPQAELLFTRVGRGDYNLEIPVILLAYHVDIWDYMGWKDPFGSSQWTVRQKAYVEALKLDTISTPQVVVQGRAQCVGNEVEDLEEALLSLIKSAPRFPPPSFKATFQRPSPNSLTVSLNGALRTKIDNNGVDIMVALYECGLVTTCDKGDNKDRVLKNDYVVRKLEKLCSVKDIAPKKTVSGTVEFSLWDGFNSSKCGVAILLQNSSHHIFGSQKFQLPNNL</sequence>
<dbReference type="InterPro" id="IPR036249">
    <property type="entry name" value="Thioredoxin-like_sf"/>
</dbReference>
<dbReference type="Proteomes" id="UP001454036">
    <property type="component" value="Unassembled WGS sequence"/>
</dbReference>
<gene>
    <name evidence="1" type="ORF">LIER_33923</name>
</gene>
<accession>A0AAV3S1D8</accession>
<dbReference type="SUPFAM" id="SSF52833">
    <property type="entry name" value="Thioredoxin-like"/>
    <property type="match status" value="1"/>
</dbReference>
<comment type="caution">
    <text evidence="1">The sequence shown here is derived from an EMBL/GenBank/DDBJ whole genome shotgun (WGS) entry which is preliminary data.</text>
</comment>
<dbReference type="InterPro" id="IPR010634">
    <property type="entry name" value="DUF1223"/>
</dbReference>
<keyword evidence="2" id="KW-1185">Reference proteome</keyword>
<dbReference type="EMBL" id="BAABME010013902">
    <property type="protein sequence ID" value="GAA0186635.1"/>
    <property type="molecule type" value="Genomic_DNA"/>
</dbReference>
<name>A0AAV3S1D8_LITER</name>
<proteinExistence type="predicted"/>
<dbReference type="Pfam" id="PF06764">
    <property type="entry name" value="DUF1223"/>
    <property type="match status" value="1"/>
</dbReference>
<dbReference type="AlphaFoldDB" id="A0AAV3S1D8"/>
<dbReference type="PANTHER" id="PTHR36057:SF1">
    <property type="entry name" value="LIPOPROTEIN LIPID ATTACHMENT SITE-LIKE PROTEIN, PUTATIVE (DUF1223)-RELATED"/>
    <property type="match status" value="1"/>
</dbReference>
<evidence type="ECO:0000313" key="1">
    <source>
        <dbReference type="EMBL" id="GAA0186635.1"/>
    </source>
</evidence>
<reference evidence="1 2" key="1">
    <citation type="submission" date="2024-01" db="EMBL/GenBank/DDBJ databases">
        <title>The complete chloroplast genome sequence of Lithospermum erythrorhizon: insights into the phylogenetic relationship among Boraginaceae species and the maternal lineages of purple gromwells.</title>
        <authorList>
            <person name="Okada T."/>
            <person name="Watanabe K."/>
        </authorList>
    </citation>
    <scope>NUCLEOTIDE SEQUENCE [LARGE SCALE GENOMIC DNA]</scope>
</reference>
<protein>
    <submittedName>
        <fullName evidence="1">Uncharacterized protein</fullName>
    </submittedName>
</protein>
<dbReference type="PANTHER" id="PTHR36057">
    <property type="match status" value="1"/>
</dbReference>
<evidence type="ECO:0000313" key="2">
    <source>
        <dbReference type="Proteomes" id="UP001454036"/>
    </source>
</evidence>